<dbReference type="Pfam" id="PF03729">
    <property type="entry name" value="DUF308"/>
    <property type="match status" value="2"/>
</dbReference>
<protein>
    <submittedName>
        <fullName evidence="2">Uncharacterized membrane protein HdeD, DUF308 family</fullName>
    </submittedName>
</protein>
<reference evidence="2 3" key="1">
    <citation type="submission" date="2016-10" db="EMBL/GenBank/DDBJ databases">
        <authorList>
            <person name="de Groot N.N."/>
        </authorList>
    </citation>
    <scope>NUCLEOTIDE SEQUENCE [LARGE SCALE GENOMIC DNA]</scope>
    <source>
        <strain evidence="2 3">DSM 45317</strain>
    </source>
</reference>
<feature type="transmembrane region" description="Helical" evidence="1">
    <location>
        <begin position="130"/>
        <end position="150"/>
    </location>
</feature>
<evidence type="ECO:0000256" key="1">
    <source>
        <dbReference type="SAM" id="Phobius"/>
    </source>
</evidence>
<evidence type="ECO:0000313" key="2">
    <source>
        <dbReference type="EMBL" id="SFL14924.1"/>
    </source>
</evidence>
<keyword evidence="1" id="KW-0812">Transmembrane</keyword>
<feature type="transmembrane region" description="Helical" evidence="1">
    <location>
        <begin position="21"/>
        <end position="39"/>
    </location>
</feature>
<name>A0A1I4FAM0_9ACTN</name>
<dbReference type="InterPro" id="IPR052712">
    <property type="entry name" value="Acid_resist_chaperone_HdeD"/>
</dbReference>
<dbReference type="InterPro" id="IPR005325">
    <property type="entry name" value="DUF308_memb"/>
</dbReference>
<feature type="transmembrane region" description="Helical" evidence="1">
    <location>
        <begin position="99"/>
        <end position="123"/>
    </location>
</feature>
<dbReference type="PANTHER" id="PTHR34989:SF1">
    <property type="entry name" value="PROTEIN HDED"/>
    <property type="match status" value="1"/>
</dbReference>
<keyword evidence="3" id="KW-1185">Reference proteome</keyword>
<dbReference type="EMBL" id="FOSW01000007">
    <property type="protein sequence ID" value="SFL14924.1"/>
    <property type="molecule type" value="Genomic_DNA"/>
</dbReference>
<feature type="transmembrane region" description="Helical" evidence="1">
    <location>
        <begin position="45"/>
        <end position="62"/>
    </location>
</feature>
<gene>
    <name evidence="2" type="ORF">SAMN04488085_10759</name>
</gene>
<dbReference type="Proteomes" id="UP000199152">
    <property type="component" value="Unassembled WGS sequence"/>
</dbReference>
<keyword evidence="1" id="KW-0472">Membrane</keyword>
<keyword evidence="1" id="KW-1133">Transmembrane helix</keyword>
<dbReference type="RefSeq" id="WP_177212767.1">
    <property type="nucleotide sequence ID" value="NZ_FOSW01000007.1"/>
</dbReference>
<sequence>MADVSSRSSRSPERGARLGRTGLIVFGGATVAVGIVLLFNPVAAARTLAFLIGLALVLAGCLEIAGSQASGRRWGPVLVGAILIVGGLVAAFWPGITLWTLAVITGVSLLLHGVVRIALAVAARREVPTWGWLAFAGVLNVVVGIMALAWPQVTVLVLSVLLGIQVLLFGGFLLAAGLSMPRAR</sequence>
<evidence type="ECO:0000313" key="3">
    <source>
        <dbReference type="Proteomes" id="UP000199152"/>
    </source>
</evidence>
<dbReference type="GO" id="GO:0005886">
    <property type="term" value="C:plasma membrane"/>
    <property type="evidence" value="ECO:0007669"/>
    <property type="project" value="TreeGrafter"/>
</dbReference>
<organism evidence="2 3">
    <name type="scientific">Geodermatophilus ruber</name>
    <dbReference type="NCBI Taxonomy" id="504800"/>
    <lineage>
        <taxon>Bacteria</taxon>
        <taxon>Bacillati</taxon>
        <taxon>Actinomycetota</taxon>
        <taxon>Actinomycetes</taxon>
        <taxon>Geodermatophilales</taxon>
        <taxon>Geodermatophilaceae</taxon>
        <taxon>Geodermatophilus</taxon>
    </lineage>
</organism>
<feature type="transmembrane region" description="Helical" evidence="1">
    <location>
        <begin position="74"/>
        <end position="93"/>
    </location>
</feature>
<dbReference type="PANTHER" id="PTHR34989">
    <property type="entry name" value="PROTEIN HDED"/>
    <property type="match status" value="1"/>
</dbReference>
<accession>A0A1I4FAM0</accession>
<dbReference type="STRING" id="504800.SAMN04488085_10759"/>
<feature type="transmembrane region" description="Helical" evidence="1">
    <location>
        <begin position="156"/>
        <end position="178"/>
    </location>
</feature>
<dbReference type="AlphaFoldDB" id="A0A1I4FAM0"/>
<dbReference type="InParanoid" id="A0A1I4FAM0"/>
<proteinExistence type="predicted"/>